<keyword evidence="1" id="KW-1133">Transmembrane helix</keyword>
<evidence type="ECO:0000313" key="3">
    <source>
        <dbReference type="Proteomes" id="UP000198729"/>
    </source>
</evidence>
<protein>
    <submittedName>
        <fullName evidence="2">Uncharacterized protein</fullName>
    </submittedName>
</protein>
<accession>A0A1G5SCV9</accession>
<sequence length="69" mass="7441">MNKPIDSFLPRSKEAIKDTVVSSAFVAMGVLMPGGMLDSNNFQVHLGGIAIGIGIGWLVKSIIFHKKQE</sequence>
<gene>
    <name evidence="2" type="ORF">NSMM_330045</name>
</gene>
<name>A0A1G5SCV9_9PROT</name>
<dbReference type="AlphaFoldDB" id="A0A1G5SCV9"/>
<organism evidence="2 3">
    <name type="scientific">Nitrosomonas mobilis</name>
    <dbReference type="NCBI Taxonomy" id="51642"/>
    <lineage>
        <taxon>Bacteria</taxon>
        <taxon>Pseudomonadati</taxon>
        <taxon>Pseudomonadota</taxon>
        <taxon>Betaproteobacteria</taxon>
        <taxon>Nitrosomonadales</taxon>
        <taxon>Nitrosomonadaceae</taxon>
        <taxon>Nitrosomonas</taxon>
    </lineage>
</organism>
<dbReference type="EMBL" id="FMWO01000040">
    <property type="protein sequence ID" value="SCZ85025.1"/>
    <property type="molecule type" value="Genomic_DNA"/>
</dbReference>
<feature type="transmembrane region" description="Helical" evidence="1">
    <location>
        <begin position="42"/>
        <end position="59"/>
    </location>
</feature>
<dbReference type="OrthoDB" id="8565614at2"/>
<evidence type="ECO:0000313" key="2">
    <source>
        <dbReference type="EMBL" id="SCZ85025.1"/>
    </source>
</evidence>
<dbReference type="Proteomes" id="UP000198729">
    <property type="component" value="Unassembled WGS sequence"/>
</dbReference>
<keyword evidence="3" id="KW-1185">Reference proteome</keyword>
<keyword evidence="1" id="KW-0812">Transmembrane</keyword>
<dbReference type="STRING" id="51642.NSMM_330045"/>
<feature type="transmembrane region" description="Helical" evidence="1">
    <location>
        <begin position="20"/>
        <end position="36"/>
    </location>
</feature>
<dbReference type="RefSeq" id="WP_090284956.1">
    <property type="nucleotide sequence ID" value="NZ_FMWO01000040.1"/>
</dbReference>
<proteinExistence type="predicted"/>
<reference evidence="2 3" key="1">
    <citation type="submission" date="2016-10" db="EMBL/GenBank/DDBJ databases">
        <authorList>
            <person name="de Groot N.N."/>
        </authorList>
    </citation>
    <scope>NUCLEOTIDE SEQUENCE [LARGE SCALE GENOMIC DNA]</scope>
    <source>
        <strain evidence="2">1</strain>
    </source>
</reference>
<keyword evidence="1" id="KW-0472">Membrane</keyword>
<evidence type="ECO:0000256" key="1">
    <source>
        <dbReference type="SAM" id="Phobius"/>
    </source>
</evidence>